<dbReference type="GO" id="GO:0005929">
    <property type="term" value="C:cilium"/>
    <property type="evidence" value="ECO:0007669"/>
    <property type="project" value="UniProtKB-SubCell"/>
</dbReference>
<dbReference type="EMBL" id="LR899009">
    <property type="protein sequence ID" value="CAD7079104.1"/>
    <property type="molecule type" value="Genomic_DNA"/>
</dbReference>
<dbReference type="PANTHER" id="PTHR16011:SF0">
    <property type="entry name" value="INTRAFLAGELLAR TRANSPORT PROTEIN 57 HOMOLOG"/>
    <property type="match status" value="1"/>
</dbReference>
<keyword evidence="7" id="KW-1185">Reference proteome</keyword>
<comment type="similarity">
    <text evidence="2">Belongs to the IFT57 family.</text>
</comment>
<gene>
    <name evidence="6" type="ORF">HERILL_LOCUS2337</name>
</gene>
<dbReference type="OMA" id="VHAHDQD"/>
<dbReference type="GO" id="GO:0042073">
    <property type="term" value="P:intraciliary transport"/>
    <property type="evidence" value="ECO:0007669"/>
    <property type="project" value="TreeGrafter"/>
</dbReference>
<dbReference type="Gene3D" id="1.10.287.1490">
    <property type="match status" value="1"/>
</dbReference>
<keyword evidence="5" id="KW-0175">Coiled coil</keyword>
<dbReference type="OrthoDB" id="423881at2759"/>
<protein>
    <recommendedName>
        <fullName evidence="8">Intraflagellar transport protein 57</fullName>
    </recommendedName>
</protein>
<feature type="coiled-coil region" evidence="5">
    <location>
        <begin position="263"/>
        <end position="336"/>
    </location>
</feature>
<keyword evidence="3" id="KW-0969">Cilium</keyword>
<dbReference type="GO" id="GO:1905515">
    <property type="term" value="P:non-motile cilium assembly"/>
    <property type="evidence" value="ECO:0007669"/>
    <property type="project" value="TreeGrafter"/>
</dbReference>
<keyword evidence="4" id="KW-0966">Cell projection</keyword>
<organism evidence="6 7">
    <name type="scientific">Hermetia illucens</name>
    <name type="common">Black soldier fly</name>
    <dbReference type="NCBI Taxonomy" id="343691"/>
    <lineage>
        <taxon>Eukaryota</taxon>
        <taxon>Metazoa</taxon>
        <taxon>Ecdysozoa</taxon>
        <taxon>Arthropoda</taxon>
        <taxon>Hexapoda</taxon>
        <taxon>Insecta</taxon>
        <taxon>Pterygota</taxon>
        <taxon>Neoptera</taxon>
        <taxon>Endopterygota</taxon>
        <taxon>Diptera</taxon>
        <taxon>Brachycera</taxon>
        <taxon>Stratiomyomorpha</taxon>
        <taxon>Stratiomyidae</taxon>
        <taxon>Hermetiinae</taxon>
        <taxon>Hermetia</taxon>
    </lineage>
</organism>
<evidence type="ECO:0000313" key="7">
    <source>
        <dbReference type="Proteomes" id="UP000594454"/>
    </source>
</evidence>
<accession>A0A7R8UEA1</accession>
<evidence type="ECO:0000256" key="2">
    <source>
        <dbReference type="ARBA" id="ARBA00009415"/>
    </source>
</evidence>
<proteinExistence type="inferred from homology"/>
<dbReference type="Pfam" id="PF10498">
    <property type="entry name" value="IFT57"/>
    <property type="match status" value="1"/>
</dbReference>
<evidence type="ECO:0000256" key="3">
    <source>
        <dbReference type="ARBA" id="ARBA00023069"/>
    </source>
</evidence>
<name>A0A7R8UEA1_HERIL</name>
<dbReference type="Proteomes" id="UP000594454">
    <property type="component" value="Chromosome 1"/>
</dbReference>
<dbReference type="FunCoup" id="A0A7R8UEA1">
    <property type="interactions" value="141"/>
</dbReference>
<dbReference type="InParanoid" id="A0A7R8UEA1"/>
<dbReference type="InterPro" id="IPR019530">
    <property type="entry name" value="Intra-flagellar_transport_57"/>
</dbReference>
<dbReference type="GO" id="GO:0030992">
    <property type="term" value="C:intraciliary transport particle B"/>
    <property type="evidence" value="ECO:0007669"/>
    <property type="project" value="TreeGrafter"/>
</dbReference>
<comment type="subcellular location">
    <subcellularLocation>
        <location evidence="1">Cell projection</location>
        <location evidence="1">Cilium</location>
    </subcellularLocation>
</comment>
<dbReference type="AlphaFoldDB" id="A0A7R8UEA1"/>
<evidence type="ECO:0000256" key="4">
    <source>
        <dbReference type="ARBA" id="ARBA00023273"/>
    </source>
</evidence>
<sequence length="407" mass="46658">MQAEFQAALEKEQSNTLPVTTFQADDLMEKLKLLNYEKQLLREMKMKPLSRFYFVKSTNPGEQFFMFTSICAWLIRKLGKHFDQPQEFDNPNQTIANIVGVLNEIDIPTDFASNKLIQGAGPICLFVLDCLATQAMKISKVTLSRPQIKPEEEQQVEYMENDAEIILEKVEEEQNAMLSDDSEDEHNSLLDLNVLPGRSNNKTSSFPKAHEFQADNFNEVENWRLELERVLPQLKVVVRADPRDWRAHVKQMVAYKSEIEVSTEDTQNQLRKLQSDITFAMEKIESREKHLNNDLQNLIRQFKDVSIELSNTQAAIKDTEREREDIEKDLSDIIGENETVKSQMEQRGNTMADGSPVINIKKAIAKLKEEIGHTNLEIGLLTHAIDQDIIKQASLYAELETMPTSLG</sequence>
<evidence type="ECO:0008006" key="8">
    <source>
        <dbReference type="Google" id="ProtNLM"/>
    </source>
</evidence>
<dbReference type="GO" id="GO:0005794">
    <property type="term" value="C:Golgi apparatus"/>
    <property type="evidence" value="ECO:0007669"/>
    <property type="project" value="TreeGrafter"/>
</dbReference>
<reference evidence="6 7" key="1">
    <citation type="submission" date="2020-11" db="EMBL/GenBank/DDBJ databases">
        <authorList>
            <person name="Wallbank WR R."/>
            <person name="Pardo Diaz C."/>
            <person name="Kozak K."/>
            <person name="Martin S."/>
            <person name="Jiggins C."/>
            <person name="Moest M."/>
            <person name="Warren A I."/>
            <person name="Generalovic N T."/>
            <person name="Byers J.R.P. K."/>
            <person name="Montejo-Kovacevich G."/>
            <person name="Yen C E."/>
        </authorList>
    </citation>
    <scope>NUCLEOTIDE SEQUENCE [LARGE SCALE GENOMIC DNA]</scope>
</reference>
<evidence type="ECO:0000313" key="6">
    <source>
        <dbReference type="EMBL" id="CAD7079104.1"/>
    </source>
</evidence>
<evidence type="ECO:0000256" key="1">
    <source>
        <dbReference type="ARBA" id="ARBA00004138"/>
    </source>
</evidence>
<evidence type="ECO:0000256" key="5">
    <source>
        <dbReference type="SAM" id="Coils"/>
    </source>
</evidence>
<dbReference type="GO" id="GO:0005815">
    <property type="term" value="C:microtubule organizing center"/>
    <property type="evidence" value="ECO:0007669"/>
    <property type="project" value="TreeGrafter"/>
</dbReference>
<dbReference type="PANTHER" id="PTHR16011">
    <property type="entry name" value="IFT57/HIPPI"/>
    <property type="match status" value="1"/>
</dbReference>